<organism evidence="1 2">
    <name type="scientific">Portibacter lacus</name>
    <dbReference type="NCBI Taxonomy" id="1099794"/>
    <lineage>
        <taxon>Bacteria</taxon>
        <taxon>Pseudomonadati</taxon>
        <taxon>Bacteroidota</taxon>
        <taxon>Saprospiria</taxon>
        <taxon>Saprospirales</taxon>
        <taxon>Haliscomenobacteraceae</taxon>
        <taxon>Portibacter</taxon>
    </lineage>
</organism>
<reference evidence="1" key="1">
    <citation type="journal article" date="2014" name="Int. J. Syst. Evol. Microbiol.">
        <title>Complete genome sequence of Corynebacterium casei LMG S-19264T (=DSM 44701T), isolated from a smear-ripened cheese.</title>
        <authorList>
            <consortium name="US DOE Joint Genome Institute (JGI-PGF)"/>
            <person name="Walter F."/>
            <person name="Albersmeier A."/>
            <person name="Kalinowski J."/>
            <person name="Ruckert C."/>
        </authorList>
    </citation>
    <scope>NUCLEOTIDE SEQUENCE</scope>
    <source>
        <strain evidence="1">NBRC 108769</strain>
    </source>
</reference>
<protein>
    <submittedName>
        <fullName evidence="1">Uncharacterized protein</fullName>
    </submittedName>
</protein>
<comment type="caution">
    <text evidence="1">The sequence shown here is derived from an EMBL/GenBank/DDBJ whole genome shotgun (WGS) entry which is preliminary data.</text>
</comment>
<evidence type="ECO:0000313" key="2">
    <source>
        <dbReference type="Proteomes" id="UP001156666"/>
    </source>
</evidence>
<keyword evidence="2" id="KW-1185">Reference proteome</keyword>
<gene>
    <name evidence="1" type="ORF">GCM10007940_06070</name>
</gene>
<proteinExistence type="predicted"/>
<dbReference type="AlphaFoldDB" id="A0AA37SL66"/>
<dbReference type="RefSeq" id="WP_235294853.1">
    <property type="nucleotide sequence ID" value="NZ_BSOH01000002.1"/>
</dbReference>
<dbReference type="Proteomes" id="UP001156666">
    <property type="component" value="Unassembled WGS sequence"/>
</dbReference>
<evidence type="ECO:0000313" key="1">
    <source>
        <dbReference type="EMBL" id="GLR15992.1"/>
    </source>
</evidence>
<reference evidence="1" key="2">
    <citation type="submission" date="2023-01" db="EMBL/GenBank/DDBJ databases">
        <title>Draft genome sequence of Portibacter lacus strain NBRC 108769.</title>
        <authorList>
            <person name="Sun Q."/>
            <person name="Mori K."/>
        </authorList>
    </citation>
    <scope>NUCLEOTIDE SEQUENCE</scope>
    <source>
        <strain evidence="1">NBRC 108769</strain>
    </source>
</reference>
<name>A0AA37SL66_9BACT</name>
<dbReference type="EMBL" id="BSOH01000002">
    <property type="protein sequence ID" value="GLR15992.1"/>
    <property type="molecule type" value="Genomic_DNA"/>
</dbReference>
<sequence length="78" mass="9013">MASQTLKEKVLQSVNKLEDDSILQGLLNYIELESDNDSIYEFDDVQLQSIEEAKQQVKEGLTQSHSDVNKEIEEWLNK</sequence>
<accession>A0AA37SL66</accession>